<dbReference type="Pfam" id="PF00954">
    <property type="entry name" value="S_locus_glycop"/>
    <property type="match status" value="1"/>
</dbReference>
<dbReference type="SUPFAM" id="SSF51110">
    <property type="entry name" value="alpha-D-mannose-specific plant lectins"/>
    <property type="match status" value="1"/>
</dbReference>
<keyword evidence="20" id="KW-0675">Receptor</keyword>
<dbReference type="FunFam" id="2.90.10.10:FF:000005">
    <property type="entry name" value="G-type lectin S-receptor-like serine/threonine-protein kinase"/>
    <property type="match status" value="1"/>
</dbReference>
<comment type="catalytic activity">
    <reaction evidence="12 13">
        <text>L-seryl-[protein] + ATP = O-phospho-L-seryl-[protein] + ADP + H(+)</text>
        <dbReference type="Rhea" id="RHEA:17989"/>
        <dbReference type="Rhea" id="RHEA-COMP:9863"/>
        <dbReference type="Rhea" id="RHEA-COMP:11604"/>
        <dbReference type="ChEBI" id="CHEBI:15378"/>
        <dbReference type="ChEBI" id="CHEBI:29999"/>
        <dbReference type="ChEBI" id="CHEBI:30616"/>
        <dbReference type="ChEBI" id="CHEBI:83421"/>
        <dbReference type="ChEBI" id="CHEBI:456216"/>
        <dbReference type="EC" id="2.7.11.1"/>
    </reaction>
</comment>
<dbReference type="PROSITE" id="PS50011">
    <property type="entry name" value="PROTEIN_KINASE_DOM"/>
    <property type="match status" value="1"/>
</dbReference>
<dbReference type="GO" id="GO:0004674">
    <property type="term" value="F:protein serine/threonine kinase activity"/>
    <property type="evidence" value="ECO:0007669"/>
    <property type="project" value="UniProtKB-KW"/>
</dbReference>
<sequence>MYSAKDLLVNLFVLLVIQPCFSIDSITANQTLEDGEFLISQGKIFQLGFFSPGSSGNRYIGVWYYKFPEQNVVWVANRDSPMINTSGVLAVDKTGQLVLFYRETPQVSIWSSNISLSGDNNNSAKLLDTGNLVLFKNTFSKKNFLWQGFDHPTDTYLPQMKIGYNKRTRKNTFITSWKSPENPEPGQYSYTLDVNGSVPQLFIYDGLKPLMRMGPWNGITYSGVPEYVVGDIDKISKLHYINNEEEVSTYYIVNDTRIITRFVLNDRGVAERLNWNSESQKWEASWTAPDGQCDTYANCGAFSTCNSFRVADQGCDCLPGYKDKSKGDSPTNSFEGCVRKPEALVCRNGEGFKKVSEVKVPDTINAQLRSDLGIKACNDFCLKNCSCTAYATANITNNIGCLTWYGELVDIREFSDGGQDLYLRVDHGELAKDSKKRILKVLLPVVFVIMLILVLAYWLLWNKKKRERENRNGELSNYFENDDVAFMERYSDVHATNERGTNSTEVHCFSLSTIIAATDNFSFSRKLGEGGFGTVYKGQLCGGHDIAVKRLSITSNQGLEEFRNEILLIAKLQHRNLVRLLGYCIQQEKMLIYEYLPNRGLDCFIFGGKSVLNWHTRFDIAMGIARGMIYLHQDSRLRIIHRDLKASNVLLDASMNPKISDFGMARIVGSNQNEDTTRRVVGTYGYMSPEYAMEGLFSIKSDVFSFGVLLLEIISGRRNSGSFNAENSLNLIGHVWDRWLEGQPLEVVDASLGDSYEVGEVLRCIHVGLLCVEESAAVRPTMSEVASMLCNERTTPSLPEQPAFINRATGYFGPVRSSSSSGIAAAAVTEMTVSLSEGR</sequence>
<keyword evidence="2" id="KW-1003">Cell membrane</keyword>
<dbReference type="GO" id="GO:0005524">
    <property type="term" value="F:ATP binding"/>
    <property type="evidence" value="ECO:0007669"/>
    <property type="project" value="UniProtKB-UniRule"/>
</dbReference>
<dbReference type="InterPro" id="IPR000719">
    <property type="entry name" value="Prot_kinase_dom"/>
</dbReference>
<evidence type="ECO:0000256" key="6">
    <source>
        <dbReference type="ARBA" id="ARBA00022741"/>
    </source>
</evidence>
<dbReference type="InterPro" id="IPR001245">
    <property type="entry name" value="Ser-Thr/Tyr_kinase_cat_dom"/>
</dbReference>
<dbReference type="InterPro" id="IPR017441">
    <property type="entry name" value="Protein_kinase_ATP_BS"/>
</dbReference>
<dbReference type="PROSITE" id="PS50927">
    <property type="entry name" value="BULB_LECTIN"/>
    <property type="match status" value="1"/>
</dbReference>
<keyword evidence="4 13" id="KW-0808">Transferase</keyword>
<evidence type="ECO:0000256" key="14">
    <source>
        <dbReference type="PROSITE-ProRule" id="PRU10141"/>
    </source>
</evidence>
<dbReference type="Gene3D" id="3.30.200.20">
    <property type="entry name" value="Phosphorylase Kinase, domain 1"/>
    <property type="match status" value="1"/>
</dbReference>
<dbReference type="CDD" id="cd14066">
    <property type="entry name" value="STKc_IRAK"/>
    <property type="match status" value="1"/>
</dbReference>
<dbReference type="SMART" id="SM00473">
    <property type="entry name" value="PAN_AP"/>
    <property type="match status" value="1"/>
</dbReference>
<evidence type="ECO:0000256" key="4">
    <source>
        <dbReference type="ARBA" id="ARBA00022679"/>
    </source>
</evidence>
<keyword evidence="7 13" id="KW-0418">Kinase</keyword>
<keyword evidence="8 13" id="KW-0067">ATP-binding</keyword>
<dbReference type="GO" id="GO:0005886">
    <property type="term" value="C:plasma membrane"/>
    <property type="evidence" value="ECO:0007669"/>
    <property type="project" value="UniProtKB-SubCell"/>
</dbReference>
<evidence type="ECO:0000256" key="11">
    <source>
        <dbReference type="ARBA" id="ARBA00047899"/>
    </source>
</evidence>
<keyword evidence="15" id="KW-1133">Transmembrane helix</keyword>
<dbReference type="EC" id="2.7.11.1" evidence="13"/>
<dbReference type="InterPro" id="IPR003609">
    <property type="entry name" value="Pan_app"/>
</dbReference>
<evidence type="ECO:0000256" key="13">
    <source>
        <dbReference type="PIRNR" id="PIRNR000641"/>
    </source>
</evidence>
<evidence type="ECO:0000256" key="7">
    <source>
        <dbReference type="ARBA" id="ARBA00022777"/>
    </source>
</evidence>
<organism evidence="20 21">
    <name type="scientific">Heracleum sosnowskyi</name>
    <dbReference type="NCBI Taxonomy" id="360622"/>
    <lineage>
        <taxon>Eukaryota</taxon>
        <taxon>Viridiplantae</taxon>
        <taxon>Streptophyta</taxon>
        <taxon>Embryophyta</taxon>
        <taxon>Tracheophyta</taxon>
        <taxon>Spermatophyta</taxon>
        <taxon>Magnoliopsida</taxon>
        <taxon>eudicotyledons</taxon>
        <taxon>Gunneridae</taxon>
        <taxon>Pentapetalae</taxon>
        <taxon>asterids</taxon>
        <taxon>campanulids</taxon>
        <taxon>Apiales</taxon>
        <taxon>Apiaceae</taxon>
        <taxon>Apioideae</taxon>
        <taxon>apioid superclade</taxon>
        <taxon>Tordylieae</taxon>
        <taxon>Tordyliinae</taxon>
        <taxon>Heracleum</taxon>
    </lineage>
</organism>
<dbReference type="Gene3D" id="1.10.510.10">
    <property type="entry name" value="Transferase(Phosphotransferase) domain 1"/>
    <property type="match status" value="1"/>
</dbReference>
<proteinExistence type="inferred from homology"/>
<dbReference type="PIRSF" id="PIRSF000641">
    <property type="entry name" value="SRK"/>
    <property type="match status" value="1"/>
</dbReference>
<dbReference type="InterPro" id="IPR001480">
    <property type="entry name" value="Bulb-type_lectin_dom"/>
</dbReference>
<name>A0AAD8I5R7_9APIA</name>
<gene>
    <name evidence="20" type="ORF">POM88_025718</name>
</gene>
<evidence type="ECO:0000256" key="2">
    <source>
        <dbReference type="ARBA" id="ARBA00022475"/>
    </source>
</evidence>
<feature type="binding site" evidence="14">
    <location>
        <position position="549"/>
    </location>
    <ligand>
        <name>ATP</name>
        <dbReference type="ChEBI" id="CHEBI:30616"/>
    </ligand>
</feature>
<keyword evidence="15" id="KW-0472">Membrane</keyword>
<feature type="signal peptide" evidence="16">
    <location>
        <begin position="1"/>
        <end position="22"/>
    </location>
</feature>
<dbReference type="InterPro" id="IPR000858">
    <property type="entry name" value="S_locus_glycoprot_dom"/>
</dbReference>
<keyword evidence="5 16" id="KW-0732">Signal</keyword>
<comment type="similarity">
    <text evidence="13">Belongs to the protein kinase superfamily. Ser/Thr protein kinase family.</text>
</comment>
<dbReference type="Pfam" id="PF07714">
    <property type="entry name" value="PK_Tyr_Ser-Thr"/>
    <property type="match status" value="1"/>
</dbReference>
<dbReference type="SUPFAM" id="SSF56112">
    <property type="entry name" value="Protein kinase-like (PK-like)"/>
    <property type="match status" value="1"/>
</dbReference>
<evidence type="ECO:0000256" key="3">
    <source>
        <dbReference type="ARBA" id="ARBA00022527"/>
    </source>
</evidence>
<evidence type="ECO:0000256" key="10">
    <source>
        <dbReference type="ARBA" id="ARBA00023180"/>
    </source>
</evidence>
<evidence type="ECO:0000313" key="20">
    <source>
        <dbReference type="EMBL" id="KAK1378974.1"/>
    </source>
</evidence>
<feature type="chain" id="PRO_5042081674" description="Receptor-like serine/threonine-protein kinase" evidence="16">
    <location>
        <begin position="23"/>
        <end position="839"/>
    </location>
</feature>
<dbReference type="SMART" id="SM00108">
    <property type="entry name" value="B_lectin"/>
    <property type="match status" value="1"/>
</dbReference>
<dbReference type="Pfam" id="PF01453">
    <property type="entry name" value="B_lectin"/>
    <property type="match status" value="1"/>
</dbReference>
<dbReference type="Proteomes" id="UP001237642">
    <property type="component" value="Unassembled WGS sequence"/>
</dbReference>
<dbReference type="GO" id="GO:0048544">
    <property type="term" value="P:recognition of pollen"/>
    <property type="evidence" value="ECO:0007669"/>
    <property type="project" value="InterPro"/>
</dbReference>
<keyword evidence="6 13" id="KW-0547">Nucleotide-binding</keyword>
<dbReference type="SMART" id="SM00220">
    <property type="entry name" value="S_TKc"/>
    <property type="match status" value="1"/>
</dbReference>
<dbReference type="PANTHER" id="PTHR27002">
    <property type="entry name" value="RECEPTOR-LIKE SERINE/THREONINE-PROTEIN KINASE SD1-8"/>
    <property type="match status" value="1"/>
</dbReference>
<keyword evidence="15" id="KW-0812">Transmembrane</keyword>
<evidence type="ECO:0000256" key="12">
    <source>
        <dbReference type="ARBA" id="ARBA00048679"/>
    </source>
</evidence>
<comment type="caution">
    <text evidence="20">The sequence shown here is derived from an EMBL/GenBank/DDBJ whole genome shotgun (WGS) entry which is preliminary data.</text>
</comment>
<dbReference type="InterPro" id="IPR008271">
    <property type="entry name" value="Ser/Thr_kinase_AS"/>
</dbReference>
<evidence type="ECO:0000259" key="17">
    <source>
        <dbReference type="PROSITE" id="PS50011"/>
    </source>
</evidence>
<dbReference type="Gene3D" id="2.90.10.10">
    <property type="entry name" value="Bulb-type lectin domain"/>
    <property type="match status" value="1"/>
</dbReference>
<evidence type="ECO:0000259" key="18">
    <source>
        <dbReference type="PROSITE" id="PS50927"/>
    </source>
</evidence>
<keyword evidence="3 13" id="KW-0723">Serine/threonine-protein kinase</keyword>
<accession>A0AAD8I5R7</accession>
<evidence type="ECO:0000256" key="5">
    <source>
        <dbReference type="ARBA" id="ARBA00022729"/>
    </source>
</evidence>
<dbReference type="Pfam" id="PF08276">
    <property type="entry name" value="PAN_2"/>
    <property type="match status" value="1"/>
</dbReference>
<dbReference type="FunFam" id="3.30.200.20:FF:000195">
    <property type="entry name" value="G-type lectin S-receptor-like serine/threonine-protein kinase"/>
    <property type="match status" value="1"/>
</dbReference>
<keyword evidence="10" id="KW-0325">Glycoprotein</keyword>
<evidence type="ECO:0000256" key="8">
    <source>
        <dbReference type="ARBA" id="ARBA00022840"/>
    </source>
</evidence>
<dbReference type="EMBL" id="JAUIZM010000006">
    <property type="protein sequence ID" value="KAK1378974.1"/>
    <property type="molecule type" value="Genomic_DNA"/>
</dbReference>
<evidence type="ECO:0000256" key="15">
    <source>
        <dbReference type="SAM" id="Phobius"/>
    </source>
</evidence>
<evidence type="ECO:0000256" key="16">
    <source>
        <dbReference type="SAM" id="SignalP"/>
    </source>
</evidence>
<feature type="transmembrane region" description="Helical" evidence="15">
    <location>
        <begin position="441"/>
        <end position="461"/>
    </location>
</feature>
<dbReference type="PROSITE" id="PS00108">
    <property type="entry name" value="PROTEIN_KINASE_ST"/>
    <property type="match status" value="1"/>
</dbReference>
<dbReference type="AlphaFoldDB" id="A0AAD8I5R7"/>
<dbReference type="PROSITE" id="PS50948">
    <property type="entry name" value="PAN"/>
    <property type="match status" value="1"/>
</dbReference>
<keyword evidence="21" id="KW-1185">Reference proteome</keyword>
<comment type="catalytic activity">
    <reaction evidence="11 13">
        <text>L-threonyl-[protein] + ATP = O-phospho-L-threonyl-[protein] + ADP + H(+)</text>
        <dbReference type="Rhea" id="RHEA:46608"/>
        <dbReference type="Rhea" id="RHEA-COMP:11060"/>
        <dbReference type="Rhea" id="RHEA-COMP:11605"/>
        <dbReference type="ChEBI" id="CHEBI:15378"/>
        <dbReference type="ChEBI" id="CHEBI:30013"/>
        <dbReference type="ChEBI" id="CHEBI:30616"/>
        <dbReference type="ChEBI" id="CHEBI:61977"/>
        <dbReference type="ChEBI" id="CHEBI:456216"/>
        <dbReference type="EC" id="2.7.11.1"/>
    </reaction>
</comment>
<dbReference type="CDD" id="cd00028">
    <property type="entry name" value="B_lectin"/>
    <property type="match status" value="1"/>
</dbReference>
<dbReference type="PROSITE" id="PS00107">
    <property type="entry name" value="PROTEIN_KINASE_ATP"/>
    <property type="match status" value="1"/>
</dbReference>
<evidence type="ECO:0000256" key="1">
    <source>
        <dbReference type="ARBA" id="ARBA00004251"/>
    </source>
</evidence>
<dbReference type="InterPro" id="IPR024171">
    <property type="entry name" value="SRK-like_kinase"/>
</dbReference>
<keyword evidence="9" id="KW-1015">Disulfide bond</keyword>
<feature type="domain" description="Bulb-type lectin" evidence="18">
    <location>
        <begin position="23"/>
        <end position="147"/>
    </location>
</feature>
<dbReference type="FunFam" id="1.10.510.10:FF:000060">
    <property type="entry name" value="G-type lectin S-receptor-like serine/threonine-protein kinase"/>
    <property type="match status" value="1"/>
</dbReference>
<feature type="domain" description="Protein kinase" evidence="17">
    <location>
        <begin position="521"/>
        <end position="798"/>
    </location>
</feature>
<dbReference type="CDD" id="cd01098">
    <property type="entry name" value="PAN_AP_plant"/>
    <property type="match status" value="1"/>
</dbReference>
<evidence type="ECO:0000256" key="9">
    <source>
        <dbReference type="ARBA" id="ARBA00023157"/>
    </source>
</evidence>
<evidence type="ECO:0000313" key="21">
    <source>
        <dbReference type="Proteomes" id="UP001237642"/>
    </source>
</evidence>
<comment type="subcellular location">
    <subcellularLocation>
        <location evidence="1">Cell membrane</location>
        <topology evidence="1">Single-pass type I membrane protein</topology>
    </subcellularLocation>
</comment>
<reference evidence="20" key="1">
    <citation type="submission" date="2023-02" db="EMBL/GenBank/DDBJ databases">
        <title>Genome of toxic invasive species Heracleum sosnowskyi carries increased number of genes despite the absence of recent whole-genome duplications.</title>
        <authorList>
            <person name="Schelkunov M."/>
            <person name="Shtratnikova V."/>
            <person name="Makarenko M."/>
            <person name="Klepikova A."/>
            <person name="Omelchenko D."/>
            <person name="Novikova G."/>
            <person name="Obukhova E."/>
            <person name="Bogdanov V."/>
            <person name="Penin A."/>
            <person name="Logacheva M."/>
        </authorList>
    </citation>
    <scope>NUCLEOTIDE SEQUENCE</scope>
    <source>
        <strain evidence="20">Hsosn_3</strain>
        <tissue evidence="20">Leaf</tissue>
    </source>
</reference>
<dbReference type="InterPro" id="IPR011009">
    <property type="entry name" value="Kinase-like_dom_sf"/>
</dbReference>
<dbReference type="PANTHER" id="PTHR27002:SF1095">
    <property type="entry name" value="G-TYPE LECTIN S-RECEPTOR-LIKE SERINE_THREONINE-PROTEIN KINASE RKS1"/>
    <property type="match status" value="1"/>
</dbReference>
<protein>
    <recommendedName>
        <fullName evidence="13">Receptor-like serine/threonine-protein kinase</fullName>
        <ecNumber evidence="13">2.7.11.1</ecNumber>
    </recommendedName>
</protein>
<reference evidence="20" key="2">
    <citation type="submission" date="2023-05" db="EMBL/GenBank/DDBJ databases">
        <authorList>
            <person name="Schelkunov M.I."/>
        </authorList>
    </citation>
    <scope>NUCLEOTIDE SEQUENCE</scope>
    <source>
        <strain evidence="20">Hsosn_3</strain>
        <tissue evidence="20">Leaf</tissue>
    </source>
</reference>
<evidence type="ECO:0000259" key="19">
    <source>
        <dbReference type="PROSITE" id="PS50948"/>
    </source>
</evidence>
<dbReference type="InterPro" id="IPR036426">
    <property type="entry name" value="Bulb-type_lectin_dom_sf"/>
</dbReference>
<feature type="domain" description="Apple" evidence="19">
    <location>
        <begin position="346"/>
        <end position="426"/>
    </location>
</feature>